<dbReference type="PROSITE" id="PS50053">
    <property type="entry name" value="UBIQUITIN_2"/>
    <property type="match status" value="1"/>
</dbReference>
<dbReference type="Gene3D" id="3.10.20.90">
    <property type="entry name" value="Phosphatidylinositol 3-kinase Catalytic Subunit, Chain A, domain 1"/>
    <property type="match status" value="1"/>
</dbReference>
<reference evidence="2 3" key="1">
    <citation type="submission" date="2022-12" db="EMBL/GenBank/DDBJ databases">
        <title>Chromosome-scale assembly of the Ensete ventricosum genome.</title>
        <authorList>
            <person name="Dussert Y."/>
            <person name="Stocks J."/>
            <person name="Wendawek A."/>
            <person name="Woldeyes F."/>
            <person name="Nichols R.A."/>
            <person name="Borrell J.S."/>
        </authorList>
    </citation>
    <scope>NUCLEOTIDE SEQUENCE [LARGE SCALE GENOMIC DNA]</scope>
    <source>
        <strain evidence="3">cv. Maze</strain>
        <tissue evidence="2">Seeds</tissue>
    </source>
</reference>
<evidence type="ECO:0000313" key="2">
    <source>
        <dbReference type="EMBL" id="KAJ8514072.1"/>
    </source>
</evidence>
<evidence type="ECO:0000313" key="3">
    <source>
        <dbReference type="Proteomes" id="UP001222027"/>
    </source>
</evidence>
<comment type="caution">
    <text evidence="2">The sequence shown here is derived from an EMBL/GenBank/DDBJ whole genome shotgun (WGS) entry which is preliminary data.</text>
</comment>
<dbReference type="SUPFAM" id="SSF54236">
    <property type="entry name" value="Ubiquitin-like"/>
    <property type="match status" value="1"/>
</dbReference>
<proteinExistence type="predicted"/>
<name>A0AAV8S3Z0_ENSVE</name>
<dbReference type="CDD" id="cd17039">
    <property type="entry name" value="Ubl_ubiquitin_like"/>
    <property type="match status" value="1"/>
</dbReference>
<feature type="domain" description="Ubiquitin-like" evidence="1">
    <location>
        <begin position="1"/>
        <end position="78"/>
    </location>
</feature>
<organism evidence="2 3">
    <name type="scientific">Ensete ventricosum</name>
    <name type="common">Abyssinian banana</name>
    <name type="synonym">Musa ensete</name>
    <dbReference type="NCBI Taxonomy" id="4639"/>
    <lineage>
        <taxon>Eukaryota</taxon>
        <taxon>Viridiplantae</taxon>
        <taxon>Streptophyta</taxon>
        <taxon>Embryophyta</taxon>
        <taxon>Tracheophyta</taxon>
        <taxon>Spermatophyta</taxon>
        <taxon>Magnoliopsida</taxon>
        <taxon>Liliopsida</taxon>
        <taxon>Zingiberales</taxon>
        <taxon>Musaceae</taxon>
        <taxon>Ensete</taxon>
    </lineage>
</organism>
<dbReference type="InterPro" id="IPR000626">
    <property type="entry name" value="Ubiquitin-like_dom"/>
</dbReference>
<dbReference type="InterPro" id="IPR029071">
    <property type="entry name" value="Ubiquitin-like_domsf"/>
</dbReference>
<keyword evidence="3" id="KW-1185">Reference proteome</keyword>
<gene>
    <name evidence="2" type="ORF">OPV22_004506</name>
</gene>
<dbReference type="Proteomes" id="UP001222027">
    <property type="component" value="Unassembled WGS sequence"/>
</dbReference>
<protein>
    <recommendedName>
        <fullName evidence="1">Ubiquitin-like domain-containing protein</fullName>
    </recommendedName>
</protein>
<accession>A0AAV8S3Z0</accession>
<sequence length="102" mass="11489">MKVGIEMLTGKFFYVEVEDEATVGGLKREIARKEEVEESRLLLVDCSGNPLQDDDRALAAYDCCDGSIVRLIVLPVGDLEWPQLLEDWDLFHVDDDDVDDDG</sequence>
<dbReference type="EMBL" id="JAQQAF010000001">
    <property type="protein sequence ID" value="KAJ8514072.1"/>
    <property type="molecule type" value="Genomic_DNA"/>
</dbReference>
<dbReference type="Pfam" id="PF00240">
    <property type="entry name" value="ubiquitin"/>
    <property type="match status" value="1"/>
</dbReference>
<dbReference type="AlphaFoldDB" id="A0AAV8S3Z0"/>
<evidence type="ECO:0000259" key="1">
    <source>
        <dbReference type="PROSITE" id="PS50053"/>
    </source>
</evidence>